<dbReference type="EMBL" id="JAEUBG010001567">
    <property type="protein sequence ID" value="KAH3686199.1"/>
    <property type="molecule type" value="Genomic_DNA"/>
</dbReference>
<organism evidence="1 2">
    <name type="scientific">Wickerhamomyces pijperi</name>
    <name type="common">Yeast</name>
    <name type="synonym">Pichia pijperi</name>
    <dbReference type="NCBI Taxonomy" id="599730"/>
    <lineage>
        <taxon>Eukaryota</taxon>
        <taxon>Fungi</taxon>
        <taxon>Dikarya</taxon>
        <taxon>Ascomycota</taxon>
        <taxon>Saccharomycotina</taxon>
        <taxon>Saccharomycetes</taxon>
        <taxon>Phaffomycetales</taxon>
        <taxon>Wickerhamomycetaceae</taxon>
        <taxon>Wickerhamomyces</taxon>
    </lineage>
</organism>
<protein>
    <submittedName>
        <fullName evidence="1">Uncharacterized protein</fullName>
    </submittedName>
</protein>
<dbReference type="Proteomes" id="UP000774326">
    <property type="component" value="Unassembled WGS sequence"/>
</dbReference>
<comment type="caution">
    <text evidence="1">The sequence shown here is derived from an EMBL/GenBank/DDBJ whole genome shotgun (WGS) entry which is preliminary data.</text>
</comment>
<reference evidence="1" key="2">
    <citation type="submission" date="2021-01" db="EMBL/GenBank/DDBJ databases">
        <authorList>
            <person name="Schikora-Tamarit M.A."/>
        </authorList>
    </citation>
    <scope>NUCLEOTIDE SEQUENCE</scope>
    <source>
        <strain evidence="1">CBS2887</strain>
    </source>
</reference>
<name>A0A9P8QB36_WICPI</name>
<reference evidence="1" key="1">
    <citation type="journal article" date="2021" name="Open Biol.">
        <title>Shared evolutionary footprints suggest mitochondrial oxidative damage underlies multiple complex I losses in fungi.</title>
        <authorList>
            <person name="Schikora-Tamarit M.A."/>
            <person name="Marcet-Houben M."/>
            <person name="Nosek J."/>
            <person name="Gabaldon T."/>
        </authorList>
    </citation>
    <scope>NUCLEOTIDE SEQUENCE</scope>
    <source>
        <strain evidence="1">CBS2887</strain>
    </source>
</reference>
<accession>A0A9P8QB36</accession>
<sequence>MISSPRASDFKLLFNSISSFIAGNAALNPWKREKLVIFFSFSSESVGISSRSSSGIWVKILYAVLEELNLFLKNSEDEAYLEPYKLVGSDL</sequence>
<evidence type="ECO:0000313" key="1">
    <source>
        <dbReference type="EMBL" id="KAH3686199.1"/>
    </source>
</evidence>
<proteinExistence type="predicted"/>
<evidence type="ECO:0000313" key="2">
    <source>
        <dbReference type="Proteomes" id="UP000774326"/>
    </source>
</evidence>
<dbReference type="AlphaFoldDB" id="A0A9P8QB36"/>
<keyword evidence="2" id="KW-1185">Reference proteome</keyword>
<gene>
    <name evidence="1" type="ORF">WICPIJ_002833</name>
</gene>